<dbReference type="Proteomes" id="UP001202717">
    <property type="component" value="Chromosome"/>
</dbReference>
<evidence type="ECO:0000256" key="2">
    <source>
        <dbReference type="ARBA" id="ARBA00023015"/>
    </source>
</evidence>
<dbReference type="EMBL" id="CP116221">
    <property type="protein sequence ID" value="WCO01075.1"/>
    <property type="molecule type" value="Genomic_DNA"/>
</dbReference>
<dbReference type="SUPFAM" id="SSF88659">
    <property type="entry name" value="Sigma3 and sigma4 domains of RNA polymerase sigma factors"/>
    <property type="match status" value="1"/>
</dbReference>
<comment type="similarity">
    <text evidence="1">Belongs to the sigma-70 factor family. ECF subfamily.</text>
</comment>
<accession>A0ABY7RVD0</accession>
<dbReference type="SUPFAM" id="SSF88946">
    <property type="entry name" value="Sigma2 domain of RNA polymerase sigma factors"/>
    <property type="match status" value="1"/>
</dbReference>
<reference evidence="6 7" key="1">
    <citation type="submission" date="2023-01" db="EMBL/GenBank/DDBJ databases">
        <title>Psychroserpens ponticola sp. nov., isolated from seawater.</title>
        <authorList>
            <person name="Kristyanto S."/>
            <person name="Jung J."/>
            <person name="Kim J.M."/>
            <person name="Jeon C.O."/>
        </authorList>
    </citation>
    <scope>NUCLEOTIDE SEQUENCE [LARGE SCALE GENOMIC DNA]</scope>
    <source>
        <strain evidence="6 7">MSW6</strain>
    </source>
</reference>
<feature type="domain" description="RNA polymerase sigma-70 region 2" evidence="5">
    <location>
        <begin position="32"/>
        <end position="102"/>
    </location>
</feature>
<evidence type="ECO:0000313" key="7">
    <source>
        <dbReference type="Proteomes" id="UP001202717"/>
    </source>
</evidence>
<name>A0ABY7RVD0_9FLAO</name>
<gene>
    <name evidence="6" type="ORF">MUN68_013505</name>
</gene>
<dbReference type="Pfam" id="PF04542">
    <property type="entry name" value="Sigma70_r2"/>
    <property type="match status" value="1"/>
</dbReference>
<dbReference type="RefSeq" id="WP_249996782.1">
    <property type="nucleotide sequence ID" value="NZ_CP116221.1"/>
</dbReference>
<proteinExistence type="inferred from homology"/>
<protein>
    <submittedName>
        <fullName evidence="6">Sigma-70 family RNA polymerase sigma factor</fullName>
    </submittedName>
</protein>
<dbReference type="InterPro" id="IPR014284">
    <property type="entry name" value="RNA_pol_sigma-70_dom"/>
</dbReference>
<dbReference type="InterPro" id="IPR007627">
    <property type="entry name" value="RNA_pol_sigma70_r2"/>
</dbReference>
<evidence type="ECO:0000256" key="1">
    <source>
        <dbReference type="ARBA" id="ARBA00010641"/>
    </source>
</evidence>
<dbReference type="InterPro" id="IPR013325">
    <property type="entry name" value="RNA_pol_sigma_r2"/>
</dbReference>
<dbReference type="PANTHER" id="PTHR43133">
    <property type="entry name" value="RNA POLYMERASE ECF-TYPE SIGMA FACTO"/>
    <property type="match status" value="1"/>
</dbReference>
<dbReference type="NCBIfam" id="TIGR02937">
    <property type="entry name" value="sigma70-ECF"/>
    <property type="match status" value="1"/>
</dbReference>
<evidence type="ECO:0000256" key="4">
    <source>
        <dbReference type="ARBA" id="ARBA00023163"/>
    </source>
</evidence>
<dbReference type="InterPro" id="IPR039425">
    <property type="entry name" value="RNA_pol_sigma-70-like"/>
</dbReference>
<dbReference type="Gene3D" id="1.10.10.10">
    <property type="entry name" value="Winged helix-like DNA-binding domain superfamily/Winged helix DNA-binding domain"/>
    <property type="match status" value="1"/>
</dbReference>
<evidence type="ECO:0000256" key="3">
    <source>
        <dbReference type="ARBA" id="ARBA00023082"/>
    </source>
</evidence>
<dbReference type="PANTHER" id="PTHR43133:SF46">
    <property type="entry name" value="RNA POLYMERASE SIGMA-70 FACTOR ECF SUBFAMILY"/>
    <property type="match status" value="1"/>
</dbReference>
<dbReference type="InterPro" id="IPR013324">
    <property type="entry name" value="RNA_pol_sigma_r3/r4-like"/>
</dbReference>
<dbReference type="InterPro" id="IPR036388">
    <property type="entry name" value="WH-like_DNA-bd_sf"/>
</dbReference>
<evidence type="ECO:0000313" key="6">
    <source>
        <dbReference type="EMBL" id="WCO01075.1"/>
    </source>
</evidence>
<keyword evidence="7" id="KW-1185">Reference proteome</keyword>
<organism evidence="6 7">
    <name type="scientific">Psychroserpens ponticola</name>
    <dbReference type="NCBI Taxonomy" id="2932268"/>
    <lineage>
        <taxon>Bacteria</taxon>
        <taxon>Pseudomonadati</taxon>
        <taxon>Bacteroidota</taxon>
        <taxon>Flavobacteriia</taxon>
        <taxon>Flavobacteriales</taxon>
        <taxon>Flavobacteriaceae</taxon>
        <taxon>Psychroserpens</taxon>
    </lineage>
</organism>
<keyword evidence="2" id="KW-0805">Transcription regulation</keyword>
<keyword evidence="4" id="KW-0804">Transcription</keyword>
<evidence type="ECO:0000259" key="5">
    <source>
        <dbReference type="Pfam" id="PF04542"/>
    </source>
</evidence>
<dbReference type="Gene3D" id="1.10.1740.10">
    <property type="match status" value="1"/>
</dbReference>
<sequence>MRKVDYTSNKTNYRSDIVSAIKANDNGVLKSLYKANYYKVEGLVLKNNGTKDHAKDIYQDAFLAVWKNVQLDKFTPQNESSLHGYIYTIAKNKWMDYLRSKDYKKTIVSDEINDRNASLEDSETNSDDIIKEQRLTSVMQAFKDLGEPCKSLLRQFYFDKKSMKEIANELQLDAASTRNKKYRCMQKLREIALKIDK</sequence>
<keyword evidence="3" id="KW-0731">Sigma factor</keyword>